<dbReference type="InterPro" id="IPR039901">
    <property type="entry name" value="Kdotransferase"/>
</dbReference>
<gene>
    <name evidence="9" type="ORF">ACFOW1_11405</name>
</gene>
<evidence type="ECO:0000256" key="6">
    <source>
        <dbReference type="ARBA" id="ARBA00049183"/>
    </source>
</evidence>
<dbReference type="Gene3D" id="3.40.50.11720">
    <property type="entry name" value="3-Deoxy-D-manno-octulosonic-acid transferase, N-terminal domain"/>
    <property type="match status" value="1"/>
</dbReference>
<evidence type="ECO:0000256" key="4">
    <source>
        <dbReference type="ARBA" id="ARBA00022679"/>
    </source>
</evidence>
<dbReference type="EMBL" id="JBHSDC010000022">
    <property type="protein sequence ID" value="MFC4232503.1"/>
    <property type="molecule type" value="Genomic_DNA"/>
</dbReference>
<keyword evidence="7" id="KW-0472">Membrane</keyword>
<keyword evidence="7" id="KW-0448">Lipopolysaccharide biosynthesis</keyword>
<dbReference type="RefSeq" id="WP_379014383.1">
    <property type="nucleotide sequence ID" value="NZ_JBHSDC010000022.1"/>
</dbReference>
<evidence type="ECO:0000313" key="9">
    <source>
        <dbReference type="EMBL" id="MFC4232503.1"/>
    </source>
</evidence>
<evidence type="ECO:0000313" key="10">
    <source>
        <dbReference type="Proteomes" id="UP001595906"/>
    </source>
</evidence>
<keyword evidence="10" id="KW-1185">Reference proteome</keyword>
<evidence type="ECO:0000256" key="7">
    <source>
        <dbReference type="RuleBase" id="RU365103"/>
    </source>
</evidence>
<accession>A0ABV8PX87</accession>
<keyword evidence="7" id="KW-1003">Cell membrane</keyword>
<feature type="domain" description="3-deoxy-D-manno-octulosonic-acid transferase N-terminal" evidence="8">
    <location>
        <begin position="46"/>
        <end position="208"/>
    </location>
</feature>
<sequence>MKFLYRLFITVYPIAARLFSFNNDKAKRWIKGRQSIFSELQTAFANNSGKVVWMHCASLGEFEQGLPIIEKLKWQQPDTKFLITFFSPSGYEVRKNYQGADWIFYLPMDSAKNAKRFYDIVNPALVLFVKYEFWFYYLQEAKQRQIPLLLVSGIFRDNQVFFKWYGGFYRKMLQSFSYCFVQNQDSADLLASIGITKNVSVSGDTRFDRVNEIAAQFSPIQRIEDFIGKAPVIVAGSTWLEDDKELQHYVKKHPHIKFIIAPHDIQKSRIDECVGLYKKVVLYSDLVDGQRSTVDSRQTNILLINNIGLLSKLYYYATICFVGGGFGDEGIHNVLEAAVYGKPVVFGPVYDKYIEAEELIEAGGGFTVDNALELEAKLNELLNNNELYLKACTNAGSYVASKVGATDEIVGYIINSKMVSE</sequence>
<reference evidence="10" key="1">
    <citation type="journal article" date="2019" name="Int. J. Syst. Evol. Microbiol.">
        <title>The Global Catalogue of Microorganisms (GCM) 10K type strain sequencing project: providing services to taxonomists for standard genome sequencing and annotation.</title>
        <authorList>
            <consortium name="The Broad Institute Genomics Platform"/>
            <consortium name="The Broad Institute Genome Sequencing Center for Infectious Disease"/>
            <person name="Wu L."/>
            <person name="Ma J."/>
        </authorList>
    </citation>
    <scope>NUCLEOTIDE SEQUENCE [LARGE SCALE GENOMIC DNA]</scope>
    <source>
        <strain evidence="10">CECT 8010</strain>
    </source>
</reference>
<proteinExistence type="inferred from homology"/>
<organism evidence="9 10">
    <name type="scientific">Parasediminibacterium paludis</name>
    <dbReference type="NCBI Taxonomy" id="908966"/>
    <lineage>
        <taxon>Bacteria</taxon>
        <taxon>Pseudomonadati</taxon>
        <taxon>Bacteroidota</taxon>
        <taxon>Chitinophagia</taxon>
        <taxon>Chitinophagales</taxon>
        <taxon>Chitinophagaceae</taxon>
        <taxon>Parasediminibacterium</taxon>
    </lineage>
</organism>
<dbReference type="GO" id="GO:0016740">
    <property type="term" value="F:transferase activity"/>
    <property type="evidence" value="ECO:0007669"/>
    <property type="project" value="UniProtKB-KW"/>
</dbReference>
<dbReference type="Pfam" id="PF04413">
    <property type="entry name" value="Glycos_transf_N"/>
    <property type="match status" value="1"/>
</dbReference>
<dbReference type="EC" id="2.4.99.12" evidence="2 7"/>
<evidence type="ECO:0000259" key="8">
    <source>
        <dbReference type="Pfam" id="PF04413"/>
    </source>
</evidence>
<dbReference type="InterPro" id="IPR007507">
    <property type="entry name" value="Glycos_transf_N"/>
</dbReference>
<dbReference type="SUPFAM" id="SSF53756">
    <property type="entry name" value="UDP-Glycosyltransferase/glycogen phosphorylase"/>
    <property type="match status" value="1"/>
</dbReference>
<comment type="similarity">
    <text evidence="7">Belongs to the glycosyltransferase group 1 family.</text>
</comment>
<dbReference type="InterPro" id="IPR038107">
    <property type="entry name" value="Glycos_transf_N_sf"/>
</dbReference>
<dbReference type="PANTHER" id="PTHR42755">
    <property type="entry name" value="3-DEOXY-MANNO-OCTULOSONATE CYTIDYLYLTRANSFERASE"/>
    <property type="match status" value="1"/>
</dbReference>
<comment type="caution">
    <text evidence="9">The sequence shown here is derived from an EMBL/GenBank/DDBJ whole genome shotgun (WGS) entry which is preliminary data.</text>
</comment>
<comment type="function">
    <text evidence="7">Involved in lipopolysaccharide (LPS) biosynthesis. Catalyzes the transfer of 3-deoxy-D-manno-octulosonate (Kdo) residue(s) from CMP-Kdo to lipid IV(A), the tetraacyldisaccharide-1,4'-bisphosphate precursor of lipid A.</text>
</comment>
<evidence type="ECO:0000256" key="1">
    <source>
        <dbReference type="ARBA" id="ARBA00004713"/>
    </source>
</evidence>
<protein>
    <recommendedName>
        <fullName evidence="3 7">3-deoxy-D-manno-octulosonic acid transferase</fullName>
        <shortName evidence="7">Kdo transferase</shortName>
        <ecNumber evidence="2 7">2.4.99.12</ecNumber>
    </recommendedName>
    <alternativeName>
        <fullName evidence="5 7">Lipid IV(A) 3-deoxy-D-manno-octulosonic acid transferase</fullName>
    </alternativeName>
</protein>
<comment type="pathway">
    <text evidence="1 7">Bacterial outer membrane biogenesis; LPS core biosynthesis.</text>
</comment>
<comment type="catalytic activity">
    <reaction evidence="6 7">
        <text>lipid IVA (E. coli) + CMP-3-deoxy-beta-D-manno-octulosonate = alpha-Kdo-(2-&gt;6)-lipid IVA (E. coli) + CMP + H(+)</text>
        <dbReference type="Rhea" id="RHEA:28066"/>
        <dbReference type="ChEBI" id="CHEBI:15378"/>
        <dbReference type="ChEBI" id="CHEBI:58603"/>
        <dbReference type="ChEBI" id="CHEBI:60364"/>
        <dbReference type="ChEBI" id="CHEBI:60377"/>
        <dbReference type="ChEBI" id="CHEBI:85987"/>
        <dbReference type="EC" id="2.4.99.12"/>
    </reaction>
</comment>
<evidence type="ECO:0000256" key="3">
    <source>
        <dbReference type="ARBA" id="ARBA00019077"/>
    </source>
</evidence>
<dbReference type="Proteomes" id="UP001595906">
    <property type="component" value="Unassembled WGS sequence"/>
</dbReference>
<comment type="subcellular location">
    <subcellularLocation>
        <location evidence="7">Cell membrane</location>
    </subcellularLocation>
</comment>
<keyword evidence="4 7" id="KW-0808">Transferase</keyword>
<dbReference type="Gene3D" id="3.40.50.2000">
    <property type="entry name" value="Glycogen Phosphorylase B"/>
    <property type="match status" value="1"/>
</dbReference>
<name>A0ABV8PX87_9BACT</name>
<dbReference type="PANTHER" id="PTHR42755:SF1">
    <property type="entry name" value="3-DEOXY-D-MANNO-OCTULOSONIC ACID TRANSFERASE, MITOCHONDRIAL-RELATED"/>
    <property type="match status" value="1"/>
</dbReference>
<evidence type="ECO:0000256" key="5">
    <source>
        <dbReference type="ARBA" id="ARBA00031445"/>
    </source>
</evidence>
<evidence type="ECO:0000256" key="2">
    <source>
        <dbReference type="ARBA" id="ARBA00012621"/>
    </source>
</evidence>